<proteinExistence type="predicted"/>
<evidence type="ECO:0000313" key="1">
    <source>
        <dbReference type="EMBL" id="WWQ66169.1"/>
    </source>
</evidence>
<evidence type="ECO:0000313" key="2">
    <source>
        <dbReference type="Proteomes" id="UP001432251"/>
    </source>
</evidence>
<gene>
    <name evidence="1" type="ORF">V2W30_24470</name>
</gene>
<organism evidence="1 2">
    <name type="scientific">Streptomyces citrinus</name>
    <dbReference type="NCBI Taxonomy" id="3118173"/>
    <lineage>
        <taxon>Bacteria</taxon>
        <taxon>Bacillati</taxon>
        <taxon>Actinomycetota</taxon>
        <taxon>Actinomycetes</taxon>
        <taxon>Kitasatosporales</taxon>
        <taxon>Streptomycetaceae</taxon>
        <taxon>Streptomyces</taxon>
    </lineage>
</organism>
<name>A0ACD5AH01_9ACTN</name>
<sequence>MGLWGSLLVVKSDDRVSTQLPDVTESHESVFLEVDGGWRVWAVDREDPISEDELSVIVERSKAPALCAYVMDSDCAVIEALGIRTGFWRACLGRESMTAYMAESGESVEEWFPSADESVRAASDWARDAGSEPSGNRLAEALAAVPDPFVEPVFIAMLEGMGIRSVSADD</sequence>
<reference evidence="1" key="1">
    <citation type="journal article" date="2025" name="Int. J. Syst. Evol. Microbiol.">
        <title>Streptomyces citrinus sp. nov., with yellow diffusible pigment.</title>
        <authorList>
            <person name="He Y."/>
            <person name="Yang E."/>
            <person name="Xu J."/>
            <person name="Sun Y."/>
            <person name="Sun L."/>
        </authorList>
    </citation>
    <scope>NUCLEOTIDE SEQUENCE</scope>
    <source>
        <strain evidence="1">Q6</strain>
    </source>
</reference>
<keyword evidence="2" id="KW-1185">Reference proteome</keyword>
<protein>
    <submittedName>
        <fullName evidence="1">Uncharacterized protein</fullName>
    </submittedName>
</protein>
<dbReference type="Proteomes" id="UP001432251">
    <property type="component" value="Chromosome"/>
</dbReference>
<accession>A0ACD5AH01</accession>
<dbReference type="EMBL" id="CP146022">
    <property type="protein sequence ID" value="WWQ66169.1"/>
    <property type="molecule type" value="Genomic_DNA"/>
</dbReference>